<dbReference type="Proteomes" id="UP000521872">
    <property type="component" value="Unassembled WGS sequence"/>
</dbReference>
<protein>
    <submittedName>
        <fullName evidence="1">Uncharacterized protein</fullName>
    </submittedName>
</protein>
<evidence type="ECO:0000313" key="2">
    <source>
        <dbReference type="Proteomes" id="UP000521872"/>
    </source>
</evidence>
<evidence type="ECO:0000313" key="1">
    <source>
        <dbReference type="EMBL" id="KAF4614990.1"/>
    </source>
</evidence>
<organism evidence="1 2">
    <name type="scientific">Agrocybe pediades</name>
    <dbReference type="NCBI Taxonomy" id="84607"/>
    <lineage>
        <taxon>Eukaryota</taxon>
        <taxon>Fungi</taxon>
        <taxon>Dikarya</taxon>
        <taxon>Basidiomycota</taxon>
        <taxon>Agaricomycotina</taxon>
        <taxon>Agaricomycetes</taxon>
        <taxon>Agaricomycetidae</taxon>
        <taxon>Agaricales</taxon>
        <taxon>Agaricineae</taxon>
        <taxon>Strophariaceae</taxon>
        <taxon>Agrocybe</taxon>
    </lineage>
</organism>
<reference evidence="1 2" key="1">
    <citation type="submission" date="2019-12" db="EMBL/GenBank/DDBJ databases">
        <authorList>
            <person name="Floudas D."/>
            <person name="Bentzer J."/>
            <person name="Ahren D."/>
            <person name="Johansson T."/>
            <person name="Persson P."/>
            <person name="Tunlid A."/>
        </authorList>
    </citation>
    <scope>NUCLEOTIDE SEQUENCE [LARGE SCALE GENOMIC DNA]</scope>
    <source>
        <strain evidence="1 2">CBS 102.39</strain>
    </source>
</reference>
<proteinExistence type="predicted"/>
<dbReference type="InterPro" id="IPR012340">
    <property type="entry name" value="NA-bd_OB-fold"/>
</dbReference>
<sequence>MTMSEDLMMNSFDQLSTAFFRGAKVKWQHGGDTGKGAEESVIDGVNTAGFIDHQQVTAHRKILSADLKLFSTLLIYGILYLTRSDCGTHARGTRTRLIKRREKQCAKEAAKASKSAAAPASASGAGAKAAAGPFDADLTPNYSGGEGVVPDGTKLDDVDESLAGRIHNIRPSGSKLIFYHLHGEGVKVQIFAAQ</sequence>
<dbReference type="Gene3D" id="2.40.50.140">
    <property type="entry name" value="Nucleic acid-binding proteins"/>
    <property type="match status" value="1"/>
</dbReference>
<name>A0A8H4QPI0_9AGAR</name>
<accession>A0A8H4QPI0</accession>
<dbReference type="AlphaFoldDB" id="A0A8H4QPI0"/>
<dbReference type="SUPFAM" id="SSF50249">
    <property type="entry name" value="Nucleic acid-binding proteins"/>
    <property type="match status" value="1"/>
</dbReference>
<comment type="caution">
    <text evidence="1">The sequence shown here is derived from an EMBL/GenBank/DDBJ whole genome shotgun (WGS) entry which is preliminary data.</text>
</comment>
<keyword evidence="2" id="KW-1185">Reference proteome</keyword>
<dbReference type="EMBL" id="JAACJL010000044">
    <property type="protein sequence ID" value="KAF4614990.1"/>
    <property type="molecule type" value="Genomic_DNA"/>
</dbReference>
<gene>
    <name evidence="1" type="ORF">D9613_003532</name>
</gene>